<dbReference type="RefSeq" id="WP_089380056.1">
    <property type="nucleotide sequence ID" value="NZ_FZNT01000001.1"/>
</dbReference>
<dbReference type="EMBL" id="FZNT01000001">
    <property type="protein sequence ID" value="SNR33543.1"/>
    <property type="molecule type" value="Genomic_DNA"/>
</dbReference>
<protein>
    <recommendedName>
        <fullName evidence="3">Outer membrane protein beta-barrel domain-containing protein</fullName>
    </recommendedName>
</protein>
<keyword evidence="2" id="KW-1185">Reference proteome</keyword>
<evidence type="ECO:0000313" key="2">
    <source>
        <dbReference type="Proteomes" id="UP000198384"/>
    </source>
</evidence>
<dbReference type="AlphaFoldDB" id="A0A238VIM0"/>
<sequence length="179" mass="20397">MFKIYLLSFLFLFTGNIFGQSQENLSHSEHGLKNFRVAINLGHVFIPSALISDKKFAVLPVLGLDVQYWFSHKWGVGLKNDIEIANYFVERDDETILERENPVIVSLPVYFSPWDNGVTFLLGPGIELDDHENLSVFRIGVGYEIEVAHHWDFAPEIVYDLKNGHINAFTIAIGVGKRF</sequence>
<evidence type="ECO:0000313" key="1">
    <source>
        <dbReference type="EMBL" id="SNR33543.1"/>
    </source>
</evidence>
<dbReference type="Proteomes" id="UP000198384">
    <property type="component" value="Unassembled WGS sequence"/>
</dbReference>
<reference evidence="1 2" key="1">
    <citation type="submission" date="2017-06" db="EMBL/GenBank/DDBJ databases">
        <authorList>
            <person name="Kim H.J."/>
            <person name="Triplett B.A."/>
        </authorList>
    </citation>
    <scope>NUCLEOTIDE SEQUENCE [LARGE SCALE GENOMIC DNA]</scope>
    <source>
        <strain evidence="1 2">DSM 29150</strain>
    </source>
</reference>
<gene>
    <name evidence="1" type="ORF">SAMN06265371_101407</name>
</gene>
<evidence type="ECO:0008006" key="3">
    <source>
        <dbReference type="Google" id="ProtNLM"/>
    </source>
</evidence>
<proteinExistence type="predicted"/>
<accession>A0A238VIM0</accession>
<dbReference type="OrthoDB" id="978692at2"/>
<name>A0A238VIM0_9FLAO</name>
<organism evidence="1 2">
    <name type="scientific">Lutibacter agarilyticus</name>
    <dbReference type="NCBI Taxonomy" id="1109740"/>
    <lineage>
        <taxon>Bacteria</taxon>
        <taxon>Pseudomonadati</taxon>
        <taxon>Bacteroidota</taxon>
        <taxon>Flavobacteriia</taxon>
        <taxon>Flavobacteriales</taxon>
        <taxon>Flavobacteriaceae</taxon>
        <taxon>Lutibacter</taxon>
    </lineage>
</organism>